<dbReference type="InParanoid" id="K4CPQ6"/>
<organism evidence="1">
    <name type="scientific">Solanum lycopersicum</name>
    <name type="common">Tomato</name>
    <name type="synonym">Lycopersicon esculentum</name>
    <dbReference type="NCBI Taxonomy" id="4081"/>
    <lineage>
        <taxon>Eukaryota</taxon>
        <taxon>Viridiplantae</taxon>
        <taxon>Streptophyta</taxon>
        <taxon>Embryophyta</taxon>
        <taxon>Tracheophyta</taxon>
        <taxon>Spermatophyta</taxon>
        <taxon>Magnoliopsida</taxon>
        <taxon>eudicotyledons</taxon>
        <taxon>Gunneridae</taxon>
        <taxon>Pentapetalae</taxon>
        <taxon>asterids</taxon>
        <taxon>lamiids</taxon>
        <taxon>Solanales</taxon>
        <taxon>Solanaceae</taxon>
        <taxon>Solanoideae</taxon>
        <taxon>Solaneae</taxon>
        <taxon>Solanum</taxon>
        <taxon>Solanum subgen. Lycopersicon</taxon>
    </lineage>
</organism>
<protein>
    <submittedName>
        <fullName evidence="1">Uncharacterized protein</fullName>
    </submittedName>
</protein>
<proteinExistence type="predicted"/>
<dbReference type="PaxDb" id="4081-Solyc08g082600.1.1"/>
<dbReference type="EnsemblPlants" id="Solyc08g082600.1.1">
    <property type="protein sequence ID" value="Solyc08g082600.1.1"/>
    <property type="gene ID" value="Solyc08g082600.1"/>
</dbReference>
<name>K4CPQ6_SOLLC</name>
<dbReference type="HOGENOM" id="CLU_159615_0_0_1"/>
<keyword evidence="2" id="KW-1185">Reference proteome</keyword>
<dbReference type="Gramene" id="Solyc08g082600.1.1">
    <property type="protein sequence ID" value="Solyc08g082600.1.1"/>
    <property type="gene ID" value="Solyc08g082600.1"/>
</dbReference>
<sequence>MKLGKQWPDIEFGSILQIFSETILALKLEIDNVTKDIEIRYIVEGSSCPLKIKNDMGVKLCFEVKKNATGIGMYPLCIDTTDKIVGDIRNFDCSSGEVICVEGTERDTEALALVESRICDFAV</sequence>
<reference evidence="1" key="2">
    <citation type="submission" date="2015-06" db="UniProtKB">
        <authorList>
            <consortium name="EnsemblPlants"/>
        </authorList>
    </citation>
    <scope>IDENTIFICATION</scope>
    <source>
        <strain evidence="1">cv. Heinz 1706</strain>
    </source>
</reference>
<accession>K4CPQ6</accession>
<evidence type="ECO:0000313" key="2">
    <source>
        <dbReference type="Proteomes" id="UP000004994"/>
    </source>
</evidence>
<reference evidence="1" key="1">
    <citation type="journal article" date="2012" name="Nature">
        <title>The tomato genome sequence provides insights into fleshy fruit evolution.</title>
        <authorList>
            <consortium name="Tomato Genome Consortium"/>
        </authorList>
    </citation>
    <scope>NUCLEOTIDE SEQUENCE [LARGE SCALE GENOMIC DNA]</scope>
    <source>
        <strain evidence="1">cv. Heinz 1706</strain>
    </source>
</reference>
<dbReference type="PhylomeDB" id="K4CPQ6"/>
<evidence type="ECO:0000313" key="1">
    <source>
        <dbReference type="EnsemblPlants" id="Solyc08g082600.1.1"/>
    </source>
</evidence>
<dbReference type="Proteomes" id="UP000004994">
    <property type="component" value="Chromosome 8"/>
</dbReference>
<dbReference type="AlphaFoldDB" id="K4CPQ6"/>